<dbReference type="Gene3D" id="3.40.350.10">
    <property type="entry name" value="Creatinase/prolidase N-terminal domain"/>
    <property type="match status" value="1"/>
</dbReference>
<gene>
    <name evidence="7" type="primary">pepQ</name>
    <name evidence="10" type="ORF">EKK97_11970</name>
</gene>
<keyword evidence="3 7" id="KW-0378">Hydrolase</keyword>
<dbReference type="GO" id="GO:0046872">
    <property type="term" value="F:metal ion binding"/>
    <property type="evidence" value="ECO:0007669"/>
    <property type="project" value="UniProtKB-KW"/>
</dbReference>
<dbReference type="Pfam" id="PF00557">
    <property type="entry name" value="Peptidase_M24"/>
    <property type="match status" value="1"/>
</dbReference>
<dbReference type="HAMAP" id="MF_01279">
    <property type="entry name" value="X_Pro_dipeptid"/>
    <property type="match status" value="1"/>
</dbReference>
<keyword evidence="6 7" id="KW-0464">Manganese</keyword>
<dbReference type="InterPro" id="IPR000994">
    <property type="entry name" value="Pept_M24"/>
</dbReference>
<dbReference type="NCBIfam" id="NF010133">
    <property type="entry name" value="PRK13607.1"/>
    <property type="match status" value="1"/>
</dbReference>
<keyword evidence="2 7" id="KW-0479">Metal-binding</keyword>
<feature type="binding site" evidence="7">
    <location>
        <position position="257"/>
    </location>
    <ligand>
        <name>Mn(2+)</name>
        <dbReference type="ChEBI" id="CHEBI:29035"/>
        <label>1</label>
    </ligand>
</feature>
<evidence type="ECO:0000256" key="4">
    <source>
        <dbReference type="ARBA" id="ARBA00022997"/>
    </source>
</evidence>
<dbReference type="EC" id="3.4.13.9" evidence="7"/>
<dbReference type="AlphaFoldDB" id="A0A6I6STF7"/>
<dbReference type="GO" id="GO:0006508">
    <property type="term" value="P:proteolysis"/>
    <property type="evidence" value="ECO:0007669"/>
    <property type="project" value="UniProtKB-KW"/>
</dbReference>
<dbReference type="InterPro" id="IPR048819">
    <property type="entry name" value="PepQ_N"/>
</dbReference>
<comment type="catalytic activity">
    <reaction evidence="7">
        <text>Xaa-L-Pro dipeptide + H2O = an L-alpha-amino acid + L-proline</text>
        <dbReference type="Rhea" id="RHEA:76407"/>
        <dbReference type="ChEBI" id="CHEBI:15377"/>
        <dbReference type="ChEBI" id="CHEBI:59869"/>
        <dbReference type="ChEBI" id="CHEBI:60039"/>
        <dbReference type="ChEBI" id="CHEBI:195196"/>
        <dbReference type="EC" id="3.4.13.9"/>
    </reaction>
</comment>
<evidence type="ECO:0000313" key="11">
    <source>
        <dbReference type="Proteomes" id="UP000464013"/>
    </source>
</evidence>
<reference evidence="10 11" key="1">
    <citation type="submission" date="2019-01" db="EMBL/GenBank/DDBJ databases">
        <title>Complete genome of a denitifying bacterium Halomons sp. BC-M4-5.</title>
        <authorList>
            <person name="Wang L."/>
            <person name="Shao Z."/>
        </authorList>
    </citation>
    <scope>NUCLEOTIDE SEQUENCE [LARGE SCALE GENOMIC DNA]</scope>
    <source>
        <strain evidence="10 11">BC-M4-5</strain>
    </source>
</reference>
<evidence type="ECO:0000256" key="2">
    <source>
        <dbReference type="ARBA" id="ARBA00022723"/>
    </source>
</evidence>
<keyword evidence="5 7" id="KW-0482">Metalloprotease</keyword>
<evidence type="ECO:0000256" key="1">
    <source>
        <dbReference type="ARBA" id="ARBA00022670"/>
    </source>
</evidence>
<name>A0A6I6STF7_9GAMM</name>
<dbReference type="GO" id="GO:0102009">
    <property type="term" value="F:proline dipeptidase activity"/>
    <property type="evidence" value="ECO:0007669"/>
    <property type="project" value="UniProtKB-EC"/>
</dbReference>
<feature type="domain" description="Xaa-Pro dipeptidase N-terminal" evidence="9">
    <location>
        <begin position="10"/>
        <end position="155"/>
    </location>
</feature>
<dbReference type="RefSeq" id="WP_159552129.1">
    <property type="nucleotide sequence ID" value="NZ_CP035042.1"/>
</dbReference>
<dbReference type="InterPro" id="IPR029149">
    <property type="entry name" value="Creatin/AminoP/Spt16_N"/>
</dbReference>
<evidence type="ECO:0000256" key="5">
    <source>
        <dbReference type="ARBA" id="ARBA00023049"/>
    </source>
</evidence>
<dbReference type="GO" id="GO:0016795">
    <property type="term" value="F:phosphoric triester hydrolase activity"/>
    <property type="evidence" value="ECO:0007669"/>
    <property type="project" value="InterPro"/>
</dbReference>
<evidence type="ECO:0000256" key="3">
    <source>
        <dbReference type="ARBA" id="ARBA00022801"/>
    </source>
</evidence>
<keyword evidence="11" id="KW-1185">Reference proteome</keyword>
<dbReference type="SUPFAM" id="SSF55920">
    <property type="entry name" value="Creatinase/aminopeptidase"/>
    <property type="match status" value="1"/>
</dbReference>
<evidence type="ECO:0000259" key="8">
    <source>
        <dbReference type="Pfam" id="PF00557"/>
    </source>
</evidence>
<feature type="domain" description="Peptidase M24" evidence="8">
    <location>
        <begin position="169"/>
        <end position="428"/>
    </location>
</feature>
<dbReference type="InterPro" id="IPR036005">
    <property type="entry name" value="Creatinase/aminopeptidase-like"/>
</dbReference>
<comment type="cofactor">
    <cofactor evidence="7">
        <name>Mn(2+)</name>
        <dbReference type="ChEBI" id="CHEBI:29035"/>
    </cofactor>
    <text evidence="7">Binds 2 manganese ions per subunit.</text>
</comment>
<dbReference type="PROSITE" id="PS00491">
    <property type="entry name" value="PROLINE_PEPTIDASE"/>
    <property type="match status" value="1"/>
</dbReference>
<evidence type="ECO:0000313" key="10">
    <source>
        <dbReference type="EMBL" id="QHC50163.1"/>
    </source>
</evidence>
<sequence length="440" mass="48144">MSDPLAALQREHLQHLERYYAETLAALGYDGVLIYSGRPTLHFGDDQYASFCSYGHFQHWTGQSGLAHSWLLVQPGQPTRCFFHAPDDFWHLPPQLPDQAWTEHLEVAVVRDATPPRLGAGRFAVIGDVDRATAQALGVHAPGVECNPADLLAALDEGRLRKSAYEIACLNEANRMAMLGHRAAHEAFLAGGSELDIQLAYLQASRQRESELPYGNIVGIGPHAAVLHYQHYDSEPPRSRPSLLVDAGHRFRGYCADITRTWPGTDTDPLFADLIAGMHDIKQRLVAAVAPGIEFVALHERMHHLLGELLVASELVTGSAEMAVESGITRAFCPHGLGHLLGLQVHDVAGRQARDGTVLPPPAQYPALRLTRELETGMTVTIEPGLYVIPMLLEPLKASPVGREVNWTLVERLAPHGGIRSEDNVAVTSDSARNLTADFE</sequence>
<proteinExistence type="inferred from homology"/>
<comment type="function">
    <text evidence="7">Splits dipeptides with a prolyl residue in the C-terminal position.</text>
</comment>
<dbReference type="Gene3D" id="3.90.230.10">
    <property type="entry name" value="Creatinase/methionine aminopeptidase superfamily"/>
    <property type="match status" value="1"/>
</dbReference>
<dbReference type="GO" id="GO:0008235">
    <property type="term" value="F:metalloexopeptidase activity"/>
    <property type="evidence" value="ECO:0007669"/>
    <property type="project" value="UniProtKB-UniRule"/>
</dbReference>
<feature type="binding site" evidence="7">
    <location>
        <position position="422"/>
    </location>
    <ligand>
        <name>Mn(2+)</name>
        <dbReference type="ChEBI" id="CHEBI:29035"/>
        <label>2</label>
    </ligand>
</feature>
<dbReference type="PANTHER" id="PTHR43226">
    <property type="entry name" value="XAA-PRO AMINOPEPTIDASE 3"/>
    <property type="match status" value="1"/>
</dbReference>
<keyword evidence="1 7" id="KW-0645">Protease</keyword>
<feature type="binding site" evidence="7">
    <location>
        <position position="422"/>
    </location>
    <ligand>
        <name>Mn(2+)</name>
        <dbReference type="ChEBI" id="CHEBI:29035"/>
        <label>1</label>
    </ligand>
</feature>
<dbReference type="Pfam" id="PF21216">
    <property type="entry name" value="PepQ_N"/>
    <property type="match status" value="1"/>
</dbReference>
<dbReference type="GO" id="GO:0005829">
    <property type="term" value="C:cytosol"/>
    <property type="evidence" value="ECO:0007669"/>
    <property type="project" value="TreeGrafter"/>
</dbReference>
<dbReference type="InterPro" id="IPR001131">
    <property type="entry name" value="Peptidase_M24B_aminopep-P_CS"/>
</dbReference>
<evidence type="ECO:0000259" key="9">
    <source>
        <dbReference type="Pfam" id="PF21216"/>
    </source>
</evidence>
<organism evidence="10 11">
    <name type="scientific">Billgrantia tianxiuensis</name>
    <dbReference type="NCBI Taxonomy" id="2497861"/>
    <lineage>
        <taxon>Bacteria</taxon>
        <taxon>Pseudomonadati</taxon>
        <taxon>Pseudomonadota</taxon>
        <taxon>Gammaproteobacteria</taxon>
        <taxon>Oceanospirillales</taxon>
        <taxon>Halomonadaceae</taxon>
        <taxon>Billgrantia</taxon>
    </lineage>
</organism>
<evidence type="ECO:0000256" key="6">
    <source>
        <dbReference type="ARBA" id="ARBA00023211"/>
    </source>
</evidence>
<dbReference type="EMBL" id="CP035042">
    <property type="protein sequence ID" value="QHC50163.1"/>
    <property type="molecule type" value="Genomic_DNA"/>
</dbReference>
<dbReference type="InterPro" id="IPR022846">
    <property type="entry name" value="X_Pro_dipept"/>
</dbReference>
<dbReference type="Proteomes" id="UP000464013">
    <property type="component" value="Chromosome"/>
</dbReference>
<dbReference type="OrthoDB" id="9806388at2"/>
<feature type="binding site" evidence="7">
    <location>
        <position position="383"/>
    </location>
    <ligand>
        <name>Mn(2+)</name>
        <dbReference type="ChEBI" id="CHEBI:29035"/>
        <label>1</label>
    </ligand>
</feature>
<dbReference type="KEGG" id="htx:EKK97_11970"/>
<feature type="binding site" evidence="7">
    <location>
        <position position="246"/>
    </location>
    <ligand>
        <name>Mn(2+)</name>
        <dbReference type="ChEBI" id="CHEBI:29035"/>
        <label>2</label>
    </ligand>
</feature>
<feature type="binding site" evidence="7">
    <location>
        <position position="339"/>
    </location>
    <ligand>
        <name>Mn(2+)</name>
        <dbReference type="ChEBI" id="CHEBI:29035"/>
        <label>1</label>
    </ligand>
</feature>
<protein>
    <recommendedName>
        <fullName evidence="7">Xaa-Pro dipeptidase</fullName>
        <shortName evidence="7">X-Pro dipeptidase</shortName>
        <ecNumber evidence="7">3.4.13.9</ecNumber>
    </recommendedName>
    <alternativeName>
        <fullName evidence="7">Imidodipeptidase</fullName>
    </alternativeName>
    <alternativeName>
        <fullName evidence="7">Proline dipeptidase</fullName>
        <shortName evidence="7">Prolidase</shortName>
    </alternativeName>
</protein>
<feature type="binding site" evidence="7">
    <location>
        <position position="257"/>
    </location>
    <ligand>
        <name>Mn(2+)</name>
        <dbReference type="ChEBI" id="CHEBI:29035"/>
        <label>2</label>
    </ligand>
</feature>
<evidence type="ECO:0000256" key="7">
    <source>
        <dbReference type="HAMAP-Rule" id="MF_01279"/>
    </source>
</evidence>
<accession>A0A6I6STF7</accession>
<keyword evidence="4 7" id="KW-0224">Dipeptidase</keyword>
<dbReference type="PANTHER" id="PTHR43226:SF8">
    <property type="entry name" value="XAA-PRO DIPEPTIDASE"/>
    <property type="match status" value="1"/>
</dbReference>
<comment type="similarity">
    <text evidence="7">Belongs to the peptidase M24B family. Bacterial-type prolidase subfamily.</text>
</comment>
<dbReference type="GO" id="GO:0004177">
    <property type="term" value="F:aminopeptidase activity"/>
    <property type="evidence" value="ECO:0007669"/>
    <property type="project" value="TreeGrafter"/>
</dbReference>
<dbReference type="InterPro" id="IPR052433">
    <property type="entry name" value="X-Pro_dipept-like"/>
</dbReference>